<keyword evidence="8" id="KW-0862">Zinc</keyword>
<feature type="region of interest" description="Disordered" evidence="11">
    <location>
        <begin position="154"/>
        <end position="183"/>
    </location>
</feature>
<comment type="similarity">
    <text evidence="2">In the C-terminal section; belongs to the peptidase M41 family.</text>
</comment>
<evidence type="ECO:0000256" key="9">
    <source>
        <dbReference type="ARBA" id="ARBA00022840"/>
    </source>
</evidence>
<dbReference type="InterPro" id="IPR003593">
    <property type="entry name" value="AAA+_ATPase"/>
</dbReference>
<evidence type="ECO:0000256" key="2">
    <source>
        <dbReference type="ARBA" id="ARBA00010044"/>
    </source>
</evidence>
<keyword evidence="7" id="KW-0378">Hydrolase</keyword>
<evidence type="ECO:0000256" key="11">
    <source>
        <dbReference type="SAM" id="MobiDB-lite"/>
    </source>
</evidence>
<comment type="cofactor">
    <cofactor evidence="1">
        <name>Zn(2+)</name>
        <dbReference type="ChEBI" id="CHEBI:29105"/>
    </cofactor>
</comment>
<evidence type="ECO:0000259" key="13">
    <source>
        <dbReference type="SMART" id="SM00382"/>
    </source>
</evidence>
<feature type="transmembrane region" description="Helical" evidence="12">
    <location>
        <begin position="190"/>
        <end position="210"/>
    </location>
</feature>
<organism evidence="14 15">
    <name type="scientific">Cardiosporidium cionae</name>
    <dbReference type="NCBI Taxonomy" id="476202"/>
    <lineage>
        <taxon>Eukaryota</taxon>
        <taxon>Sar</taxon>
        <taxon>Alveolata</taxon>
        <taxon>Apicomplexa</taxon>
        <taxon>Aconoidasida</taxon>
        <taxon>Nephromycida</taxon>
        <taxon>Cardiosporidium</taxon>
    </lineage>
</organism>
<keyword evidence="12" id="KW-0812">Transmembrane</keyword>
<dbReference type="PROSITE" id="PS00674">
    <property type="entry name" value="AAA"/>
    <property type="match status" value="1"/>
</dbReference>
<dbReference type="EMBL" id="JADAQX010000013">
    <property type="protein sequence ID" value="KAF8822926.1"/>
    <property type="molecule type" value="Genomic_DNA"/>
</dbReference>
<keyword evidence="5" id="KW-0479">Metal-binding</keyword>
<comment type="caution">
    <text evidence="14">The sequence shown here is derived from an EMBL/GenBank/DDBJ whole genome shotgun (WGS) entry which is preliminary data.</text>
</comment>
<feature type="compositionally biased region" description="Basic and acidic residues" evidence="11">
    <location>
        <begin position="154"/>
        <end position="166"/>
    </location>
</feature>
<sequence length="852" mass="94857">MAQPVFLNPNIQTALWRMWQHRVNVCGRIPYRPFSSLPSPYCTILGSPVVPRIHHRLEHWSGVHLSLPWNTPHRLIKTAATSTLASERIGNLCWDSRQLMRNSSVFPSQASSSIFEIPFFKDLFRLYLDKASLLRQSSAIVSILNCRPPKGFEKFYPKSEREKDASKSGSDSNNNDDKSNKNKSTDPARIFWISLYVGLFLLWAIDIPTFKNEITFKEFLSDYLSKGYVDKVQVVNKDYCRVILRQDAPLPSSICFRISSAESFENRLEQFQTLMGLHPKEFIPVQYVQEVSLWNEMKSFIPYALIFVAVSFFLQRIPGRGLGNQFDGFMKIGKATPVTAKDVKSKVRFSDVAGMKEAKAEITEFVDFLKDPEKYEHLGARLPRGALLSGPPGGGKTLLAKAVAGEANVPFFSMSGSDFIEVFVGVGPSRVRDLFSQARKNAPSIIFIDEIDAIGRRRARGGFAGGANDERENTLNQILVEMDGFTSSTGVVILAGTNRADILDPALTRPGRFDRTVNIEKPDLDERGEIYKIHLKPLKIAPTLDLDELSYRLAALTPGFTGADIANVCNEGAIQAARRRAFDGVDFVDFECAAERVMAGLPRITNLFSEVQRKTIAYHETGHALVGWLLEYSDPVLKVSIMPRSGRVLGFAQSLPDETSLCPKDALLDRIAVILGGRAAEELFMGAITTGAADDLDKVTQLSYAFVSKLGMNPELGLLSFQRSPSDEGQFYRPYSESTAQLIDREVKSLISSQYERVKRLLSDNSDNVHKMAALLFKKETISYHDIVDCVGPRPFSMKEELLRYVTANPRRALPVKEIESSDMGTEELATGEFQESSTSKEGGASALAAAK</sequence>
<evidence type="ECO:0000256" key="10">
    <source>
        <dbReference type="ARBA" id="ARBA00023049"/>
    </source>
</evidence>
<dbReference type="InterPro" id="IPR041569">
    <property type="entry name" value="AAA_lid_3"/>
</dbReference>
<dbReference type="Gene3D" id="1.10.8.60">
    <property type="match status" value="1"/>
</dbReference>
<keyword evidence="6" id="KW-0547">Nucleotide-binding</keyword>
<keyword evidence="9" id="KW-0067">ATP-binding</keyword>
<evidence type="ECO:0000256" key="5">
    <source>
        <dbReference type="ARBA" id="ARBA00022723"/>
    </source>
</evidence>
<dbReference type="CDD" id="cd19501">
    <property type="entry name" value="RecA-like_FtsH"/>
    <property type="match status" value="1"/>
</dbReference>
<protein>
    <submittedName>
        <fullName evidence="14">ATP-dependent metallopeptidase HflB subfamily protein</fullName>
    </submittedName>
</protein>
<proteinExistence type="inferred from homology"/>
<dbReference type="InterPro" id="IPR037219">
    <property type="entry name" value="Peptidase_M41-like"/>
</dbReference>
<dbReference type="SUPFAM" id="SSF52540">
    <property type="entry name" value="P-loop containing nucleoside triphosphate hydrolases"/>
    <property type="match status" value="1"/>
</dbReference>
<comment type="similarity">
    <text evidence="3">In the N-terminal section; belongs to the AAA ATPase family.</text>
</comment>
<dbReference type="Pfam" id="PF17862">
    <property type="entry name" value="AAA_lid_3"/>
    <property type="match status" value="1"/>
</dbReference>
<feature type="domain" description="AAA+ ATPase" evidence="13">
    <location>
        <begin position="382"/>
        <end position="523"/>
    </location>
</feature>
<dbReference type="InterPro" id="IPR050928">
    <property type="entry name" value="ATP-dep_Zn_Metalloprotease"/>
</dbReference>
<keyword evidence="12" id="KW-0472">Membrane</keyword>
<keyword evidence="10" id="KW-0482">Metalloprotease</keyword>
<evidence type="ECO:0000256" key="3">
    <source>
        <dbReference type="ARBA" id="ARBA00010550"/>
    </source>
</evidence>
<dbReference type="HAMAP" id="MF_01458">
    <property type="entry name" value="FtsH"/>
    <property type="match status" value="1"/>
</dbReference>
<dbReference type="PANTHER" id="PTHR43655">
    <property type="entry name" value="ATP-DEPENDENT PROTEASE"/>
    <property type="match status" value="1"/>
</dbReference>
<keyword evidence="12" id="KW-1133">Transmembrane helix</keyword>
<reference evidence="14 15" key="1">
    <citation type="journal article" date="2020" name="bioRxiv">
        <title>Metabolic contributions of an alphaproteobacterial endosymbiont in the apicomplexan Cardiosporidium cionae.</title>
        <authorList>
            <person name="Hunter E.S."/>
            <person name="Paight C.J."/>
            <person name="Lane C.E."/>
        </authorList>
    </citation>
    <scope>NUCLEOTIDE SEQUENCE [LARGE SCALE GENOMIC DNA]</scope>
    <source>
        <strain evidence="14">ESH_2018</strain>
    </source>
</reference>
<dbReference type="InterPro" id="IPR000642">
    <property type="entry name" value="Peptidase_M41"/>
</dbReference>
<dbReference type="Gene3D" id="1.20.58.760">
    <property type="entry name" value="Peptidase M41"/>
    <property type="match status" value="1"/>
</dbReference>
<dbReference type="SUPFAM" id="SSF140990">
    <property type="entry name" value="FtsH protease domain-like"/>
    <property type="match status" value="1"/>
</dbReference>
<keyword evidence="4" id="KW-0645">Protease</keyword>
<dbReference type="Pfam" id="PF00004">
    <property type="entry name" value="AAA"/>
    <property type="match status" value="1"/>
</dbReference>
<evidence type="ECO:0000256" key="7">
    <source>
        <dbReference type="ARBA" id="ARBA00022801"/>
    </source>
</evidence>
<accession>A0ABQ7JG33</accession>
<dbReference type="InterPro" id="IPR003959">
    <property type="entry name" value="ATPase_AAA_core"/>
</dbReference>
<dbReference type="PANTHER" id="PTHR43655:SF2">
    <property type="entry name" value="AFG3 LIKE MATRIX AAA PEPTIDASE SUBUNIT 2, ISOFORM A"/>
    <property type="match status" value="1"/>
</dbReference>
<dbReference type="InterPro" id="IPR011546">
    <property type="entry name" value="Pept_M41_FtsH_extracell"/>
</dbReference>
<dbReference type="Gene3D" id="3.40.50.300">
    <property type="entry name" value="P-loop containing nucleotide triphosphate hydrolases"/>
    <property type="match status" value="1"/>
</dbReference>
<dbReference type="InterPro" id="IPR003960">
    <property type="entry name" value="ATPase_AAA_CS"/>
</dbReference>
<evidence type="ECO:0000313" key="15">
    <source>
        <dbReference type="Proteomes" id="UP000823046"/>
    </source>
</evidence>
<dbReference type="Pfam" id="PF01434">
    <property type="entry name" value="Peptidase_M41"/>
    <property type="match status" value="1"/>
</dbReference>
<dbReference type="InterPro" id="IPR027417">
    <property type="entry name" value="P-loop_NTPase"/>
</dbReference>
<gene>
    <name evidence="14" type="ORF">IE077_000253</name>
</gene>
<dbReference type="InterPro" id="IPR005936">
    <property type="entry name" value="FtsH"/>
</dbReference>
<evidence type="ECO:0000256" key="12">
    <source>
        <dbReference type="SAM" id="Phobius"/>
    </source>
</evidence>
<dbReference type="Gene3D" id="3.40.1690.20">
    <property type="match status" value="1"/>
</dbReference>
<keyword evidence="15" id="KW-1185">Reference proteome</keyword>
<dbReference type="SMART" id="SM00382">
    <property type="entry name" value="AAA"/>
    <property type="match status" value="1"/>
</dbReference>
<evidence type="ECO:0000256" key="1">
    <source>
        <dbReference type="ARBA" id="ARBA00001947"/>
    </source>
</evidence>
<evidence type="ECO:0000256" key="4">
    <source>
        <dbReference type="ARBA" id="ARBA00022670"/>
    </source>
</evidence>
<dbReference type="NCBIfam" id="TIGR01241">
    <property type="entry name" value="FtsH_fam"/>
    <property type="match status" value="1"/>
</dbReference>
<dbReference type="Pfam" id="PF06480">
    <property type="entry name" value="FtsH_ext"/>
    <property type="match status" value="1"/>
</dbReference>
<name>A0ABQ7JG33_9APIC</name>
<evidence type="ECO:0000313" key="14">
    <source>
        <dbReference type="EMBL" id="KAF8822926.1"/>
    </source>
</evidence>
<feature type="region of interest" description="Disordered" evidence="11">
    <location>
        <begin position="818"/>
        <end position="852"/>
    </location>
</feature>
<dbReference type="Proteomes" id="UP000823046">
    <property type="component" value="Unassembled WGS sequence"/>
</dbReference>
<evidence type="ECO:0000256" key="8">
    <source>
        <dbReference type="ARBA" id="ARBA00022833"/>
    </source>
</evidence>
<evidence type="ECO:0000256" key="6">
    <source>
        <dbReference type="ARBA" id="ARBA00022741"/>
    </source>
</evidence>